<feature type="chain" id="PRO_5014898363" description="SMP-30/Gluconolactonase/LRE-like region domain-containing protein" evidence="1">
    <location>
        <begin position="20"/>
        <end position="362"/>
    </location>
</feature>
<dbReference type="EMBL" id="PKUS01000001">
    <property type="protein sequence ID" value="PLW70670.1"/>
    <property type="molecule type" value="Genomic_DNA"/>
</dbReference>
<reference evidence="2 3" key="1">
    <citation type="submission" date="2018-01" db="EMBL/GenBank/DDBJ databases">
        <title>The draft genome sequence of Halioglobus lutimaris HF004.</title>
        <authorList>
            <person name="Du Z.-J."/>
            <person name="Shi M.-J."/>
        </authorList>
    </citation>
    <scope>NUCLEOTIDE SEQUENCE [LARGE SCALE GENOMIC DNA]</scope>
    <source>
        <strain evidence="2 3">HF004</strain>
    </source>
</reference>
<dbReference type="Gene3D" id="2.120.10.30">
    <property type="entry name" value="TolB, C-terminal domain"/>
    <property type="match status" value="1"/>
</dbReference>
<proteinExistence type="predicted"/>
<dbReference type="AlphaFoldDB" id="A0A2N5X852"/>
<dbReference type="SUPFAM" id="SSF63829">
    <property type="entry name" value="Calcium-dependent phosphotriesterase"/>
    <property type="match status" value="1"/>
</dbReference>
<keyword evidence="1" id="KW-0732">Signal</keyword>
<dbReference type="InterPro" id="IPR011042">
    <property type="entry name" value="6-blade_b-propeller_TolB-like"/>
</dbReference>
<dbReference type="PROSITE" id="PS51257">
    <property type="entry name" value="PROKAR_LIPOPROTEIN"/>
    <property type="match status" value="1"/>
</dbReference>
<comment type="caution">
    <text evidence="2">The sequence shown here is derived from an EMBL/GenBank/DDBJ whole genome shotgun (WGS) entry which is preliminary data.</text>
</comment>
<evidence type="ECO:0000313" key="3">
    <source>
        <dbReference type="Proteomes" id="UP000235005"/>
    </source>
</evidence>
<feature type="signal peptide" evidence="1">
    <location>
        <begin position="1"/>
        <end position="19"/>
    </location>
</feature>
<dbReference type="PANTHER" id="PTHR11799:SF12">
    <property type="entry name" value="PARAOXONASE-RELATED"/>
    <property type="match status" value="1"/>
</dbReference>
<protein>
    <recommendedName>
        <fullName evidence="4">SMP-30/Gluconolactonase/LRE-like region domain-containing protein</fullName>
    </recommendedName>
</protein>
<evidence type="ECO:0008006" key="4">
    <source>
        <dbReference type="Google" id="ProtNLM"/>
    </source>
</evidence>
<dbReference type="InterPro" id="IPR051288">
    <property type="entry name" value="Serum_paraoxonase/arylesterase"/>
</dbReference>
<dbReference type="OrthoDB" id="1158171at2"/>
<sequence>MIKRIACCVMAAASLGLSACSVPEGTLITDCVDKGALHPVCGMQSPEDIAIVPGGEYLLLSELGNMGAYPGRIVAFKVSDESWKPVYPLEDDSPTPAALLGDPTCTRPPGRELSPHGTHLVQLEDNSWRYLVVNHGGREAVELFSLELTQLGEPALAWRGCVFPADNTMINDVAGLANGDVIYTRMFRPDDFLGEMRGIVGLDSGDVWRWSRSNGLKLLPGTNGALTNGIEISADERYIFINQYMNKEVHKYDLQAEQRVAKAAVAHVDNSAWGPGGELWLTSHKMEPAVYLACTKEHLRTCGMAFEVVALNPDTMETRIIFQHQGPPMGAATVATAHDDKVYLGSFLGDRLLIVPMSEFSQ</sequence>
<name>A0A2N5X852_9GAMM</name>
<keyword evidence="3" id="KW-1185">Reference proteome</keyword>
<dbReference type="PANTHER" id="PTHR11799">
    <property type="entry name" value="PARAOXONASE"/>
    <property type="match status" value="1"/>
</dbReference>
<gene>
    <name evidence="2" type="ORF">C0039_00620</name>
</gene>
<evidence type="ECO:0000256" key="1">
    <source>
        <dbReference type="SAM" id="SignalP"/>
    </source>
</evidence>
<dbReference type="Proteomes" id="UP000235005">
    <property type="component" value="Unassembled WGS sequence"/>
</dbReference>
<evidence type="ECO:0000313" key="2">
    <source>
        <dbReference type="EMBL" id="PLW70670.1"/>
    </source>
</evidence>
<organism evidence="2 3">
    <name type="scientific">Pseudohalioglobus lutimaris</name>
    <dbReference type="NCBI Taxonomy" id="1737061"/>
    <lineage>
        <taxon>Bacteria</taxon>
        <taxon>Pseudomonadati</taxon>
        <taxon>Pseudomonadota</taxon>
        <taxon>Gammaproteobacteria</taxon>
        <taxon>Cellvibrionales</taxon>
        <taxon>Halieaceae</taxon>
        <taxon>Pseudohalioglobus</taxon>
    </lineage>
</organism>
<dbReference type="RefSeq" id="WP_101516975.1">
    <property type="nucleotide sequence ID" value="NZ_PKUS01000001.1"/>
</dbReference>
<accession>A0A2N5X852</accession>